<organism evidence="2 3">
    <name type="scientific">Sphingobium fuliginis (strain ATCC 27551)</name>
    <dbReference type="NCBI Taxonomy" id="336203"/>
    <lineage>
        <taxon>Bacteria</taxon>
        <taxon>Pseudomonadati</taxon>
        <taxon>Pseudomonadota</taxon>
        <taxon>Alphaproteobacteria</taxon>
        <taxon>Sphingomonadales</taxon>
        <taxon>Sphingomonadaceae</taxon>
        <taxon>Sphingobium</taxon>
    </lineage>
</organism>
<dbReference type="AlphaFoldDB" id="A0A292ZGY8"/>
<reference evidence="2 3" key="1">
    <citation type="journal article" date="2013" name="Biodegradation">
        <title>Occurrence of 4-tert-butylphenol (4-t-BP) biodegradation in an aquatic sample caused by the presence of Spirodela polyrrhiza and isolation of a 4-t-BP-utilizing bacterium.</title>
        <authorList>
            <person name="Ogata Y."/>
            <person name="Toyama T."/>
            <person name="Yu N."/>
            <person name="Wang X."/>
            <person name="Sei K."/>
            <person name="Ike M."/>
        </authorList>
    </citation>
    <scope>NUCLEOTIDE SEQUENCE [LARGE SCALE GENOMIC DNA]</scope>
    <source>
        <strain evidence="2 3">OMI</strain>
    </source>
</reference>
<dbReference type="InterPro" id="IPR001753">
    <property type="entry name" value="Enoyl-CoA_hydra/iso"/>
</dbReference>
<evidence type="ECO:0000313" key="2">
    <source>
        <dbReference type="EMBL" id="GAY22181.1"/>
    </source>
</evidence>
<gene>
    <name evidence="2" type="ORF">SFOMI_2736</name>
</gene>
<dbReference type="Gene3D" id="1.10.12.10">
    <property type="entry name" value="Lyase 2-enoyl-coa Hydratase, Chain A, domain 2"/>
    <property type="match status" value="1"/>
</dbReference>
<protein>
    <submittedName>
        <fullName evidence="2">Enoyl-CoA hydratase</fullName>
        <ecNumber evidence="2">4.2.1.17</ecNumber>
    </submittedName>
</protein>
<comment type="caution">
    <text evidence="2">The sequence shown here is derived from an EMBL/GenBank/DDBJ whole genome shotgun (WGS) entry which is preliminary data.</text>
</comment>
<dbReference type="CDD" id="cd06558">
    <property type="entry name" value="crotonase-like"/>
    <property type="match status" value="1"/>
</dbReference>
<dbReference type="EC" id="4.2.1.17" evidence="2"/>
<evidence type="ECO:0000313" key="3">
    <source>
        <dbReference type="Proteomes" id="UP000221538"/>
    </source>
</evidence>
<dbReference type="PANTHER" id="PTHR43459">
    <property type="entry name" value="ENOYL-COA HYDRATASE"/>
    <property type="match status" value="1"/>
</dbReference>
<evidence type="ECO:0000256" key="1">
    <source>
        <dbReference type="ARBA" id="ARBA00005254"/>
    </source>
</evidence>
<dbReference type="GO" id="GO:0004300">
    <property type="term" value="F:enoyl-CoA hydratase activity"/>
    <property type="evidence" value="ECO:0007669"/>
    <property type="project" value="UniProtKB-EC"/>
</dbReference>
<keyword evidence="2" id="KW-0456">Lyase</keyword>
<dbReference type="SUPFAM" id="SSF52096">
    <property type="entry name" value="ClpP/crotonase"/>
    <property type="match status" value="1"/>
</dbReference>
<name>A0A292ZGY8_SPHSA</name>
<dbReference type="InterPro" id="IPR014748">
    <property type="entry name" value="Enoyl-CoA_hydra_C"/>
</dbReference>
<dbReference type="Pfam" id="PF00378">
    <property type="entry name" value="ECH_1"/>
    <property type="match status" value="1"/>
</dbReference>
<dbReference type="InterPro" id="IPR029045">
    <property type="entry name" value="ClpP/crotonase-like_dom_sf"/>
</dbReference>
<dbReference type="PANTHER" id="PTHR43459:SF1">
    <property type="entry name" value="EG:BACN32G11.4 PROTEIN"/>
    <property type="match status" value="1"/>
</dbReference>
<dbReference type="RefSeq" id="WP_099186077.1">
    <property type="nucleotide sequence ID" value="NZ_BEWI01000032.1"/>
</dbReference>
<dbReference type="Proteomes" id="UP000221538">
    <property type="component" value="Unassembled WGS sequence"/>
</dbReference>
<comment type="similarity">
    <text evidence="1">Belongs to the enoyl-CoA hydratase/isomerase family.</text>
</comment>
<dbReference type="Gene3D" id="3.90.226.10">
    <property type="entry name" value="2-enoyl-CoA Hydratase, Chain A, domain 1"/>
    <property type="match status" value="1"/>
</dbReference>
<accession>A0A292ZGY8</accession>
<dbReference type="EMBL" id="BEWI01000032">
    <property type="protein sequence ID" value="GAY22181.1"/>
    <property type="molecule type" value="Genomic_DNA"/>
</dbReference>
<proteinExistence type="inferred from homology"/>
<sequence>MTLSPIAVERDGPLTIVQLDDAANANALTMAMKDALLVPVADYFRDPAQRCLILTGTGRFFCAGGDLATLREGQDAPSTRERLASTYALVRLFLNGEKPVVMAVNGAAAGGGFGLAMLGDIILASEKARFRPAFSAIGVAADVALSMTLPRAVGRVRASHILMNDVTLDARQAEAMGLVGAVHAQEELMSEARTLGRKLANGPTQALGLTKRLISSGYELPLDAFLNAEFAAQAICFGSQDCREGANAFYEKRPPVFTGR</sequence>
<reference evidence="2 3" key="2">
    <citation type="journal article" date="2013" name="Environ. Sci. Technol.">
        <title>The 4-tert-butylphenol-utilizing bacterium Sphingobium fuliginis OMI can degrade bisphenols via phenolic ring hydroxylation and meta-cleavage pathway.</title>
        <authorList>
            <person name="Ogata Y."/>
            <person name="Goda S."/>
            <person name="Toyama T."/>
            <person name="Sei K."/>
            <person name="Ike M."/>
        </authorList>
    </citation>
    <scope>NUCLEOTIDE SEQUENCE [LARGE SCALE GENOMIC DNA]</scope>
    <source>
        <strain evidence="2 3">OMI</strain>
    </source>
</reference>